<evidence type="ECO:0008006" key="3">
    <source>
        <dbReference type="Google" id="ProtNLM"/>
    </source>
</evidence>
<evidence type="ECO:0000313" key="1">
    <source>
        <dbReference type="EMBL" id="KXB64053.1"/>
    </source>
</evidence>
<dbReference type="PATRIC" id="fig|1379.3.peg.79"/>
<sequence>MRKKIFGAITFIAAIGGVIYMKNNPKYKEIVRVVKTADARGFYEKIILEKDKLAFTAKAKIKDYKIDYESIRNVGEKIYARLIVNNDEKLNIDTVISEKNTNVEEVSHSEKLDELLNK</sequence>
<gene>
    <name evidence="1" type="ORF">HMPREF3186_00080</name>
</gene>
<dbReference type="EMBL" id="LSDC01000009">
    <property type="protein sequence ID" value="KXB64053.1"/>
    <property type="molecule type" value="Genomic_DNA"/>
</dbReference>
<dbReference type="Proteomes" id="UP000070355">
    <property type="component" value="Unassembled WGS sequence"/>
</dbReference>
<accession>A0A134A8K9</accession>
<dbReference type="RefSeq" id="WP_060913407.1">
    <property type="nucleotide sequence ID" value="NZ_JAGZGJ010000085.1"/>
</dbReference>
<reference evidence="2" key="1">
    <citation type="submission" date="2016-01" db="EMBL/GenBank/DDBJ databases">
        <authorList>
            <person name="Mitreva M."/>
            <person name="Pepin K.H."/>
            <person name="Mihindukulasuriya K.A."/>
            <person name="Fulton R."/>
            <person name="Fronick C."/>
            <person name="O'Laughlin M."/>
            <person name="Miner T."/>
            <person name="Herter B."/>
            <person name="Rosa B.A."/>
            <person name="Cordes M."/>
            <person name="Tomlinson C."/>
            <person name="Wollam A."/>
            <person name="Palsikar V.B."/>
            <person name="Mardis E.R."/>
            <person name="Wilson R.K."/>
        </authorList>
    </citation>
    <scope>NUCLEOTIDE SEQUENCE [LARGE SCALE GENOMIC DNA]</scope>
    <source>
        <strain evidence="2">DNF01167</strain>
    </source>
</reference>
<comment type="caution">
    <text evidence="1">The sequence shown here is derived from an EMBL/GenBank/DDBJ whole genome shotgun (WGS) entry which is preliminary data.</text>
</comment>
<evidence type="ECO:0000313" key="2">
    <source>
        <dbReference type="Proteomes" id="UP000070355"/>
    </source>
</evidence>
<organism evidence="1 2">
    <name type="scientific">Gemella haemolysans</name>
    <dbReference type="NCBI Taxonomy" id="1379"/>
    <lineage>
        <taxon>Bacteria</taxon>
        <taxon>Bacillati</taxon>
        <taxon>Bacillota</taxon>
        <taxon>Bacilli</taxon>
        <taxon>Bacillales</taxon>
        <taxon>Gemellaceae</taxon>
        <taxon>Gemella</taxon>
    </lineage>
</organism>
<proteinExistence type="predicted"/>
<dbReference type="OrthoDB" id="2990855at2"/>
<protein>
    <recommendedName>
        <fullName evidence="3">DUF1310 family protein</fullName>
    </recommendedName>
</protein>
<dbReference type="AlphaFoldDB" id="A0A134A8K9"/>
<name>A0A134A8K9_9BACL</name>
<dbReference type="InterPro" id="IPR010738">
    <property type="entry name" value="DUF1310"/>
</dbReference>
<dbReference type="Pfam" id="PF07006">
    <property type="entry name" value="DUF1310"/>
    <property type="match status" value="1"/>
</dbReference>